<keyword evidence="3" id="KW-1185">Reference proteome</keyword>
<sequence length="291" mass="33666">MRSIKYWHIAVLVVVLISIWWISTKVADSKDPLNKTDAYVYGDESALYWFELKSRNGKVEGKLYQQEIIEEIGGVPFLEERTYPVTGKLTDNGYELTVTIDGEVITYDSWISGKDLYVQTHEKNNRLLFKAVNKEELDDYIVALQDNLENAIYHAEKKEQDRLREFFSAFNHAYGYLYSEEDASFQLFLKVDEALLEGEVTGSLLVMEETGNESDPYQETTYELNGITDGVILELYTTVDGKSTKLEGDFHESAASFELSFWETDKKLLFQVVTEEEFNQKYEEFKLEAAR</sequence>
<feature type="transmembrane region" description="Helical" evidence="1">
    <location>
        <begin position="6"/>
        <end position="23"/>
    </location>
</feature>
<comment type="caution">
    <text evidence="2">The sequence shown here is derived from an EMBL/GenBank/DDBJ whole genome shotgun (WGS) entry which is preliminary data.</text>
</comment>
<keyword evidence="1" id="KW-0472">Membrane</keyword>
<keyword evidence="1" id="KW-0812">Transmembrane</keyword>
<dbReference type="Proteomes" id="UP001444625">
    <property type="component" value="Unassembled WGS sequence"/>
</dbReference>
<dbReference type="RefSeq" id="WP_345824390.1">
    <property type="nucleotide sequence ID" value="NZ_JBDIML010000002.1"/>
</dbReference>
<reference evidence="2 3" key="1">
    <citation type="submission" date="2024-05" db="EMBL/GenBank/DDBJ databases">
        <authorList>
            <person name="Haq I."/>
            <person name="Ullah Z."/>
            <person name="Ahmad R."/>
            <person name="Li M."/>
            <person name="Tong Y."/>
        </authorList>
    </citation>
    <scope>NUCLEOTIDE SEQUENCE [LARGE SCALE GENOMIC DNA]</scope>
    <source>
        <strain evidence="2 3">16A2E</strain>
    </source>
</reference>
<proteinExistence type="predicted"/>
<protein>
    <recommendedName>
        <fullName evidence="4">DUF4825 domain-containing protein</fullName>
    </recommendedName>
</protein>
<evidence type="ECO:0008006" key="4">
    <source>
        <dbReference type="Google" id="ProtNLM"/>
    </source>
</evidence>
<organism evidence="2 3">
    <name type="scientific">Ornithinibacillus xuwenensis</name>
    <dbReference type="NCBI Taxonomy" id="3144668"/>
    <lineage>
        <taxon>Bacteria</taxon>
        <taxon>Bacillati</taxon>
        <taxon>Bacillota</taxon>
        <taxon>Bacilli</taxon>
        <taxon>Bacillales</taxon>
        <taxon>Bacillaceae</taxon>
        <taxon>Ornithinibacillus</taxon>
    </lineage>
</organism>
<dbReference type="EMBL" id="JBDIML010000002">
    <property type="protein sequence ID" value="MEN2766925.1"/>
    <property type="molecule type" value="Genomic_DNA"/>
</dbReference>
<evidence type="ECO:0000256" key="1">
    <source>
        <dbReference type="SAM" id="Phobius"/>
    </source>
</evidence>
<accession>A0ABU9XF62</accession>
<gene>
    <name evidence="2" type="ORF">ABC228_06990</name>
</gene>
<name>A0ABU9XF62_9BACI</name>
<keyword evidence="1" id="KW-1133">Transmembrane helix</keyword>
<evidence type="ECO:0000313" key="2">
    <source>
        <dbReference type="EMBL" id="MEN2766925.1"/>
    </source>
</evidence>
<evidence type="ECO:0000313" key="3">
    <source>
        <dbReference type="Proteomes" id="UP001444625"/>
    </source>
</evidence>